<evidence type="ECO:0000313" key="6">
    <source>
        <dbReference type="Proteomes" id="UP000640725"/>
    </source>
</evidence>
<evidence type="ECO:0000313" key="5">
    <source>
        <dbReference type="EMBL" id="MBE9144825.1"/>
    </source>
</evidence>
<keyword evidence="2" id="KW-0560">Oxidoreductase</keyword>
<dbReference type="PRINTS" id="PR00080">
    <property type="entry name" value="SDRFAMILY"/>
</dbReference>
<gene>
    <name evidence="5" type="ORF">IQ236_16605</name>
</gene>
<sequence length="250" mass="26317">MSNTAKPTCNLAGSVVVVTGASKGIGRAIALRLAQEGCALVLVARSEHLLQAVAAEIHEQVANAPPVSLEVADLSDPAHCEALIPSIEEACGRIDVLINNAGITGRICPLHESTAADIRRTIDINLTTPTILTAQALRGMITRQHGTILNINSIVAKTSFPNWGPYCASKHGMHAIAESVAEEQRGNGIRVLGLYLGAVDTPIWDGVADSSGRSAMLTPERVADAAAFMLLQPDDTFIPELVLRSMAFGL</sequence>
<dbReference type="Gene3D" id="3.40.50.720">
    <property type="entry name" value="NAD(P)-binding Rossmann-like Domain"/>
    <property type="match status" value="1"/>
</dbReference>
<accession>A0ABR9UEE1</accession>
<proteinExistence type="inferred from homology"/>
<dbReference type="PANTHER" id="PTHR44196">
    <property type="entry name" value="DEHYDROGENASE/REDUCTASE SDR FAMILY MEMBER 7B"/>
    <property type="match status" value="1"/>
</dbReference>
<reference evidence="5 6" key="1">
    <citation type="submission" date="2020-10" db="EMBL/GenBank/DDBJ databases">
        <authorList>
            <person name="Castelo-Branco R."/>
            <person name="Eusebio N."/>
            <person name="Adriana R."/>
            <person name="Vieira A."/>
            <person name="Brugerolle De Fraissinette N."/>
            <person name="Rezende De Castro R."/>
            <person name="Schneider M.P."/>
            <person name="Vasconcelos V."/>
            <person name="Leao P.N."/>
        </authorList>
    </citation>
    <scope>NUCLEOTIDE SEQUENCE [LARGE SCALE GENOMIC DNA]</scope>
    <source>
        <strain evidence="5 6">LEGE 06226</strain>
    </source>
</reference>
<keyword evidence="6" id="KW-1185">Reference proteome</keyword>
<dbReference type="InterPro" id="IPR020904">
    <property type="entry name" value="Sc_DH/Rdtase_CS"/>
</dbReference>
<dbReference type="PROSITE" id="PS00061">
    <property type="entry name" value="ADH_SHORT"/>
    <property type="match status" value="1"/>
</dbReference>
<comment type="similarity">
    <text evidence="1 3">Belongs to the short-chain dehydrogenases/reductases (SDR) family.</text>
</comment>
<evidence type="ECO:0000256" key="2">
    <source>
        <dbReference type="ARBA" id="ARBA00023002"/>
    </source>
</evidence>
<evidence type="ECO:0000256" key="1">
    <source>
        <dbReference type="ARBA" id="ARBA00006484"/>
    </source>
</evidence>
<organism evidence="5 6">
    <name type="scientific">Planktothrix mougeotii LEGE 06226</name>
    <dbReference type="NCBI Taxonomy" id="1828728"/>
    <lineage>
        <taxon>Bacteria</taxon>
        <taxon>Bacillati</taxon>
        <taxon>Cyanobacteriota</taxon>
        <taxon>Cyanophyceae</taxon>
        <taxon>Oscillatoriophycideae</taxon>
        <taxon>Oscillatoriales</taxon>
        <taxon>Microcoleaceae</taxon>
        <taxon>Planktothrix</taxon>
    </lineage>
</organism>
<dbReference type="SMART" id="SM00822">
    <property type="entry name" value="PKS_KR"/>
    <property type="match status" value="1"/>
</dbReference>
<dbReference type="SUPFAM" id="SSF51735">
    <property type="entry name" value="NAD(P)-binding Rossmann-fold domains"/>
    <property type="match status" value="1"/>
</dbReference>
<dbReference type="PRINTS" id="PR00081">
    <property type="entry name" value="GDHRDH"/>
</dbReference>
<dbReference type="PANTHER" id="PTHR44196:SF1">
    <property type="entry name" value="DEHYDROGENASE_REDUCTASE SDR FAMILY MEMBER 7B"/>
    <property type="match status" value="1"/>
</dbReference>
<feature type="domain" description="Ketoreductase" evidence="4">
    <location>
        <begin position="14"/>
        <end position="207"/>
    </location>
</feature>
<dbReference type="Proteomes" id="UP000640725">
    <property type="component" value="Unassembled WGS sequence"/>
</dbReference>
<name>A0ABR9UEE1_9CYAN</name>
<protein>
    <submittedName>
        <fullName evidence="5">SDR family NAD(P)-dependent oxidoreductase</fullName>
    </submittedName>
</protein>
<evidence type="ECO:0000256" key="3">
    <source>
        <dbReference type="RuleBase" id="RU000363"/>
    </source>
</evidence>
<dbReference type="EMBL" id="JADEWU010000040">
    <property type="protein sequence ID" value="MBE9144825.1"/>
    <property type="molecule type" value="Genomic_DNA"/>
</dbReference>
<dbReference type="InterPro" id="IPR036291">
    <property type="entry name" value="NAD(P)-bd_dom_sf"/>
</dbReference>
<dbReference type="CDD" id="cd05233">
    <property type="entry name" value="SDR_c"/>
    <property type="match status" value="1"/>
</dbReference>
<comment type="caution">
    <text evidence="5">The sequence shown here is derived from an EMBL/GenBank/DDBJ whole genome shotgun (WGS) entry which is preliminary data.</text>
</comment>
<dbReference type="RefSeq" id="WP_193870319.1">
    <property type="nucleotide sequence ID" value="NZ_JADEWU010000040.1"/>
</dbReference>
<dbReference type="InterPro" id="IPR057326">
    <property type="entry name" value="KR_dom"/>
</dbReference>
<dbReference type="InterPro" id="IPR002347">
    <property type="entry name" value="SDR_fam"/>
</dbReference>
<evidence type="ECO:0000259" key="4">
    <source>
        <dbReference type="SMART" id="SM00822"/>
    </source>
</evidence>
<dbReference type="Pfam" id="PF00106">
    <property type="entry name" value="adh_short"/>
    <property type="match status" value="1"/>
</dbReference>